<reference evidence="1" key="1">
    <citation type="journal article" date="2021" name="Evol. Appl.">
        <title>The genome of the Pyrenean desman and the effects of bottlenecks and inbreeding on the genomic landscape of an endangered species.</title>
        <authorList>
            <person name="Escoda L."/>
            <person name="Castresana J."/>
        </authorList>
    </citation>
    <scope>NUCLEOTIDE SEQUENCE</scope>
    <source>
        <strain evidence="1">IBE-C5619</strain>
    </source>
</reference>
<comment type="caution">
    <text evidence="1">The sequence shown here is derived from an EMBL/GenBank/DDBJ whole genome shotgun (WGS) entry which is preliminary data.</text>
</comment>
<accession>A0A8J6DEK5</accession>
<dbReference type="Gene3D" id="3.30.830.10">
    <property type="entry name" value="Metalloenzyme, LuxS/M16 peptidase-like"/>
    <property type="match status" value="1"/>
</dbReference>
<evidence type="ECO:0000313" key="2">
    <source>
        <dbReference type="Proteomes" id="UP000700334"/>
    </source>
</evidence>
<dbReference type="OrthoDB" id="952271at2759"/>
<dbReference type="SUPFAM" id="SSF63411">
    <property type="entry name" value="LuxS/MPP-like metallohydrolase"/>
    <property type="match status" value="1"/>
</dbReference>
<dbReference type="AlphaFoldDB" id="A0A8J6DEK5"/>
<feature type="non-terminal residue" evidence="1">
    <location>
        <position position="1"/>
    </location>
</feature>
<proteinExistence type="predicted"/>
<keyword evidence="2" id="KW-1185">Reference proteome</keyword>
<dbReference type="GO" id="GO:0046872">
    <property type="term" value="F:metal ion binding"/>
    <property type="evidence" value="ECO:0007669"/>
    <property type="project" value="InterPro"/>
</dbReference>
<name>A0A8J6DEK5_GALPY</name>
<gene>
    <name evidence="1" type="ORF">J0S82_018072</name>
</gene>
<sequence>TTCLLDPLHYHMIYLCPELLKDTFNKCAYAEVRLKRQATNFAKVIEIMFTIEIDVKIEIIEEADIITFKGEIISQQYNIYRDDAEVAYLKTLTKEDTIKFYKKMLAVGTPKYLYMLLTGKWILSYGCRVLIQKCRNLSPIQQSVIILNLTEIKHGLETIYPSWLQNCKD</sequence>
<protein>
    <submittedName>
        <fullName evidence="1">Insulin-degrading enzyme</fullName>
    </submittedName>
</protein>
<organism evidence="1 2">
    <name type="scientific">Galemys pyrenaicus</name>
    <name type="common">Iberian desman</name>
    <name type="synonym">Pyrenean desman</name>
    <dbReference type="NCBI Taxonomy" id="202257"/>
    <lineage>
        <taxon>Eukaryota</taxon>
        <taxon>Metazoa</taxon>
        <taxon>Chordata</taxon>
        <taxon>Craniata</taxon>
        <taxon>Vertebrata</taxon>
        <taxon>Euteleostomi</taxon>
        <taxon>Mammalia</taxon>
        <taxon>Eutheria</taxon>
        <taxon>Laurasiatheria</taxon>
        <taxon>Eulipotyphla</taxon>
        <taxon>Talpidae</taxon>
        <taxon>Galemys</taxon>
    </lineage>
</organism>
<dbReference type="EMBL" id="JAGFMF010012245">
    <property type="protein sequence ID" value="KAG8505674.1"/>
    <property type="molecule type" value="Genomic_DNA"/>
</dbReference>
<dbReference type="Proteomes" id="UP000700334">
    <property type="component" value="Unassembled WGS sequence"/>
</dbReference>
<dbReference type="InterPro" id="IPR011249">
    <property type="entry name" value="Metalloenz_LuxS/M16"/>
</dbReference>
<evidence type="ECO:0000313" key="1">
    <source>
        <dbReference type="EMBL" id="KAG8505674.1"/>
    </source>
</evidence>